<dbReference type="Pfam" id="PF01899">
    <property type="entry name" value="MNHE"/>
    <property type="match status" value="1"/>
</dbReference>
<reference evidence="8 9" key="1">
    <citation type="submission" date="2018-07" db="EMBL/GenBank/DDBJ databases">
        <title>Genomic Encyclopedia of Type Strains, Phase III (KMG-III): the genomes of soil and plant-associated and newly described type strains.</title>
        <authorList>
            <person name="Whitman W."/>
        </authorList>
    </citation>
    <scope>NUCLEOTIDE SEQUENCE [LARGE SCALE GENOMIC DNA]</scope>
    <source>
        <strain evidence="8 9">CECT 8525</strain>
    </source>
</reference>
<proteinExistence type="inferred from homology"/>
<dbReference type="InterPro" id="IPR002758">
    <property type="entry name" value="Cation_antiport_E"/>
</dbReference>
<dbReference type="Proteomes" id="UP000253345">
    <property type="component" value="Unassembled WGS sequence"/>
</dbReference>
<dbReference type="EMBL" id="QPJL01000001">
    <property type="protein sequence ID" value="RCW88770.1"/>
    <property type="molecule type" value="Genomic_DNA"/>
</dbReference>
<dbReference type="AlphaFoldDB" id="A0A368Z8I6"/>
<evidence type="ECO:0000256" key="4">
    <source>
        <dbReference type="ARBA" id="ARBA00022692"/>
    </source>
</evidence>
<evidence type="ECO:0000256" key="6">
    <source>
        <dbReference type="ARBA" id="ARBA00023136"/>
    </source>
</evidence>
<gene>
    <name evidence="8" type="ORF">DFP89_101206</name>
</gene>
<protein>
    <submittedName>
        <fullName evidence="8">Multisubunit potassium/proton antiporter PhaE subunit</fullName>
    </submittedName>
</protein>
<evidence type="ECO:0000313" key="9">
    <source>
        <dbReference type="Proteomes" id="UP000253345"/>
    </source>
</evidence>
<dbReference type="PANTHER" id="PTHR34584:SF1">
    <property type="entry name" value="NA(+)_H(+) ANTIPORTER SUBUNIT E1"/>
    <property type="match status" value="1"/>
</dbReference>
<evidence type="ECO:0000256" key="1">
    <source>
        <dbReference type="ARBA" id="ARBA00004651"/>
    </source>
</evidence>
<dbReference type="GO" id="GO:0005886">
    <property type="term" value="C:plasma membrane"/>
    <property type="evidence" value="ECO:0007669"/>
    <property type="project" value="UniProtKB-SubCell"/>
</dbReference>
<evidence type="ECO:0000256" key="2">
    <source>
        <dbReference type="ARBA" id="ARBA00006228"/>
    </source>
</evidence>
<dbReference type="GO" id="GO:0008324">
    <property type="term" value="F:monoatomic cation transmembrane transporter activity"/>
    <property type="evidence" value="ECO:0007669"/>
    <property type="project" value="InterPro"/>
</dbReference>
<comment type="similarity">
    <text evidence="2">Belongs to the CPA3 antiporters (TC 2.A.63) subunit E family.</text>
</comment>
<keyword evidence="4 7" id="KW-0812">Transmembrane</keyword>
<evidence type="ECO:0000256" key="7">
    <source>
        <dbReference type="SAM" id="Phobius"/>
    </source>
</evidence>
<sequence>MIGRVIPHPVLSAALVLMWLCLTAFSLGHLLLGTLISLVAGWAVNYLHPPRPRFRRWSAIPQLAGIVLIDIIRSNIAVARILTLGPDHPSYHSGFIELHLRLRDPNAIAVLAIILNGTPGTAWLEYEHQDGRLLLHVLDLRSDADWQSLIRDRYETLLMEIFE</sequence>
<evidence type="ECO:0000313" key="8">
    <source>
        <dbReference type="EMBL" id="RCW88770.1"/>
    </source>
</evidence>
<keyword evidence="3" id="KW-1003">Cell membrane</keyword>
<dbReference type="NCBIfam" id="NF006520">
    <property type="entry name" value="PRK08965.1-4"/>
    <property type="match status" value="1"/>
</dbReference>
<keyword evidence="9" id="KW-1185">Reference proteome</keyword>
<evidence type="ECO:0000256" key="5">
    <source>
        <dbReference type="ARBA" id="ARBA00022989"/>
    </source>
</evidence>
<dbReference type="PANTHER" id="PTHR34584">
    <property type="entry name" value="NA(+)/H(+) ANTIPORTER SUBUNIT E1"/>
    <property type="match status" value="1"/>
</dbReference>
<accession>A0A368Z8I6</accession>
<keyword evidence="6 7" id="KW-0472">Membrane</keyword>
<keyword evidence="5 7" id="KW-1133">Transmembrane helix</keyword>
<evidence type="ECO:0000256" key="3">
    <source>
        <dbReference type="ARBA" id="ARBA00022475"/>
    </source>
</evidence>
<dbReference type="RefSeq" id="WP_245948556.1">
    <property type="nucleotide sequence ID" value="NZ_QPJL01000001.1"/>
</dbReference>
<comment type="subcellular location">
    <subcellularLocation>
        <location evidence="1">Cell membrane</location>
        <topology evidence="1">Multi-pass membrane protein</topology>
    </subcellularLocation>
</comment>
<name>A0A368Z8I6_9RHOB</name>
<organism evidence="8 9">
    <name type="scientific">Paracoccus lutimaris</name>
    <dbReference type="NCBI Taxonomy" id="1490030"/>
    <lineage>
        <taxon>Bacteria</taxon>
        <taxon>Pseudomonadati</taxon>
        <taxon>Pseudomonadota</taxon>
        <taxon>Alphaproteobacteria</taxon>
        <taxon>Rhodobacterales</taxon>
        <taxon>Paracoccaceae</taxon>
        <taxon>Paracoccus</taxon>
    </lineage>
</organism>
<feature type="transmembrane region" description="Helical" evidence="7">
    <location>
        <begin position="16"/>
        <end position="47"/>
    </location>
</feature>
<comment type="caution">
    <text evidence="8">The sequence shown here is derived from an EMBL/GenBank/DDBJ whole genome shotgun (WGS) entry which is preliminary data.</text>
</comment>